<feature type="region of interest" description="Disordered" evidence="4">
    <location>
        <begin position="52"/>
        <end position="111"/>
    </location>
</feature>
<dbReference type="EMBL" id="JAPMOS010000009">
    <property type="protein sequence ID" value="KAJ4461124.1"/>
    <property type="molecule type" value="Genomic_DNA"/>
</dbReference>
<feature type="region of interest" description="Disordered" evidence="4">
    <location>
        <begin position="1"/>
        <end position="21"/>
    </location>
</feature>
<evidence type="ECO:0000256" key="1">
    <source>
        <dbReference type="ARBA" id="ARBA00009390"/>
    </source>
</evidence>
<dbReference type="Proteomes" id="UP001141327">
    <property type="component" value="Unassembled WGS sequence"/>
</dbReference>
<accession>A0ABQ8UPM8</accession>
<proteinExistence type="inferred from homology"/>
<comment type="caution">
    <text evidence="6">The sequence shown here is derived from an EMBL/GenBank/DDBJ whole genome shotgun (WGS) entry which is preliminary data.</text>
</comment>
<feature type="compositionally biased region" description="Low complexity" evidence="4">
    <location>
        <begin position="85"/>
        <end position="99"/>
    </location>
</feature>
<dbReference type="InterPro" id="IPR050883">
    <property type="entry name" value="PNGase"/>
</dbReference>
<dbReference type="Pfam" id="PF01841">
    <property type="entry name" value="Transglut_core"/>
    <property type="match status" value="1"/>
</dbReference>
<dbReference type="PANTHER" id="PTHR12143">
    <property type="entry name" value="PEPTIDE N-GLYCANASE PNGASE -RELATED"/>
    <property type="match status" value="1"/>
</dbReference>
<keyword evidence="3" id="KW-0862">Zinc</keyword>
<dbReference type="Gene3D" id="3.10.620.30">
    <property type="match status" value="2"/>
</dbReference>
<dbReference type="InterPro" id="IPR002931">
    <property type="entry name" value="Transglutaminase-like"/>
</dbReference>
<evidence type="ECO:0000256" key="3">
    <source>
        <dbReference type="ARBA" id="ARBA00022833"/>
    </source>
</evidence>
<dbReference type="SUPFAM" id="SSF54001">
    <property type="entry name" value="Cysteine proteinases"/>
    <property type="match status" value="1"/>
</dbReference>
<comment type="similarity">
    <text evidence="1">Belongs to the transglutaminase-like superfamily. PNGase family.</text>
</comment>
<name>A0ABQ8UPM8_9EUKA</name>
<keyword evidence="7" id="KW-1185">Reference proteome</keyword>
<evidence type="ECO:0000313" key="7">
    <source>
        <dbReference type="Proteomes" id="UP001141327"/>
    </source>
</evidence>
<evidence type="ECO:0000256" key="2">
    <source>
        <dbReference type="ARBA" id="ARBA00022723"/>
    </source>
</evidence>
<feature type="compositionally biased region" description="Basic and acidic residues" evidence="4">
    <location>
        <begin position="52"/>
        <end position="62"/>
    </location>
</feature>
<protein>
    <submittedName>
        <fullName evidence="6">Peptide-N-asparagine amidase</fullName>
    </submittedName>
</protein>
<feature type="region of interest" description="Disordered" evidence="4">
    <location>
        <begin position="478"/>
        <end position="507"/>
    </location>
</feature>
<keyword evidence="2" id="KW-0479">Metal-binding</keyword>
<sequence length="507" mass="56573">MSSSYQARPTPQAPPREEKVALKASCTVPFVDKDPELTRRLEAMHARVQRVADERYARESANLERLGLSRTIKTRSPPPVPAATPAPEATATPTPSSSPNDDAEREARRKAHLEACRQRDLPGLVWEGPVQEEVGTSSAPDPAVVATTVPLASAPPQERARRQVRWMQRVNGTVDLTQAYEDPTLQAQARQCIPVALLMQRARASLQADGKPLAPEATPDADALALELVRWFKNDFFTFVPTKGFPCSCGAPSVPAVLLAACPPLGAVDITRVASLQICPLPERTPWECSCVSRGMAEPWPEEAAYRCQVVEAWECPCCRTLNRFPRYNDCRKLLATRRGRCGEFANCFALCARSLGYDVRLCTEWSDHIWVELYSRPRGRWVHYDPCEGCSDTPLMYECGWGKQISYVIACSFEGICDVTWRYTKDPAAVLERRQEVTEEYVTRAVSTHNMKILRYVAPTRREVLLARWAAEQQELEARRQATPENLSGPAAGTAEVQPRLNLGRQ</sequence>
<gene>
    <name evidence="6" type="ORF">PAPYR_2577</name>
</gene>
<evidence type="ECO:0000259" key="5">
    <source>
        <dbReference type="SMART" id="SM00460"/>
    </source>
</evidence>
<dbReference type="PANTHER" id="PTHR12143:SF19">
    <property type="entry name" value="PEPTIDE-N(4)-(N-ACETYL-BETA-GLUCOSAMINYL)ASPARAGINE AMIDASE"/>
    <property type="match status" value="1"/>
</dbReference>
<organism evidence="6 7">
    <name type="scientific">Paratrimastix pyriformis</name>
    <dbReference type="NCBI Taxonomy" id="342808"/>
    <lineage>
        <taxon>Eukaryota</taxon>
        <taxon>Metamonada</taxon>
        <taxon>Preaxostyla</taxon>
        <taxon>Paratrimastigidae</taxon>
        <taxon>Paratrimastix</taxon>
    </lineage>
</organism>
<feature type="domain" description="Transglutaminase-like" evidence="5">
    <location>
        <begin position="334"/>
        <end position="389"/>
    </location>
</feature>
<reference evidence="6" key="1">
    <citation type="journal article" date="2022" name="bioRxiv">
        <title>Genomics of Preaxostyla Flagellates Illuminates Evolutionary Transitions and the Path Towards Mitochondrial Loss.</title>
        <authorList>
            <person name="Novak L.V.F."/>
            <person name="Treitli S.C."/>
            <person name="Pyrih J."/>
            <person name="Halakuc P."/>
            <person name="Pipaliya S.V."/>
            <person name="Vacek V."/>
            <person name="Brzon O."/>
            <person name="Soukal P."/>
            <person name="Eme L."/>
            <person name="Dacks J.B."/>
            <person name="Karnkowska A."/>
            <person name="Elias M."/>
            <person name="Hampl V."/>
        </authorList>
    </citation>
    <scope>NUCLEOTIDE SEQUENCE</scope>
    <source>
        <strain evidence="6">RCP-MX</strain>
    </source>
</reference>
<dbReference type="SMART" id="SM00460">
    <property type="entry name" value="TGc"/>
    <property type="match status" value="1"/>
</dbReference>
<evidence type="ECO:0000313" key="6">
    <source>
        <dbReference type="EMBL" id="KAJ4461124.1"/>
    </source>
</evidence>
<dbReference type="InterPro" id="IPR038765">
    <property type="entry name" value="Papain-like_cys_pep_sf"/>
</dbReference>
<evidence type="ECO:0000256" key="4">
    <source>
        <dbReference type="SAM" id="MobiDB-lite"/>
    </source>
</evidence>